<reference evidence="11 12" key="1">
    <citation type="submission" date="2019-08" db="EMBL/GenBank/DDBJ databases">
        <authorList>
            <person name="Peeters C."/>
        </authorList>
    </citation>
    <scope>NUCLEOTIDE SEQUENCE [LARGE SCALE GENOMIC DNA]</scope>
    <source>
        <strain evidence="11 12">LMG 31010</strain>
    </source>
</reference>
<evidence type="ECO:0000256" key="1">
    <source>
        <dbReference type="ARBA" id="ARBA00004459"/>
    </source>
</evidence>
<evidence type="ECO:0000256" key="9">
    <source>
        <dbReference type="SAM" id="MobiDB-lite"/>
    </source>
</evidence>
<dbReference type="NCBIfam" id="TIGR02544">
    <property type="entry name" value="III_secr_YscJ"/>
    <property type="match status" value="1"/>
</dbReference>
<dbReference type="InterPro" id="IPR045851">
    <property type="entry name" value="AMP-bd_C_sf"/>
</dbReference>
<dbReference type="PRINTS" id="PR01338">
    <property type="entry name" value="TYPE3OMKPROT"/>
</dbReference>
<proteinExistence type="inferred from homology"/>
<dbReference type="Pfam" id="PF01514">
    <property type="entry name" value="YscJ_FliF"/>
    <property type="match status" value="1"/>
</dbReference>
<evidence type="ECO:0000256" key="4">
    <source>
        <dbReference type="ARBA" id="ARBA00023136"/>
    </source>
</evidence>
<accession>A0A5E4W9J5</accession>
<dbReference type="Proteomes" id="UP000343335">
    <property type="component" value="Unassembled WGS sequence"/>
</dbReference>
<keyword evidence="4 8" id="KW-0472">Membrane</keyword>
<dbReference type="PROSITE" id="PS51257">
    <property type="entry name" value="PROKAR_LIPOPROTEIN"/>
    <property type="match status" value="1"/>
</dbReference>
<keyword evidence="6 8" id="KW-0998">Cell outer membrane</keyword>
<sequence length="274" mass="29761">MTASLGRFLRLTSLAFVLILVGCSDRSIELVRSLPESEANAVVSALAAVNIVSSKSLEKDGSVTVRVSSSREAEALAQLRAYGLPRRNFATLGEVFKKDGIVSSPLEEQARYVYALAQELEDTLSQLDDVVYVRVLPVLPKKASLTGPEIKATAGVFIKHRPSADLADMVPMIRDLVAHSVPELDASRVSVVISPADDTFAPGMPNPGMKPKSSQTAMWIGLLIAMAGIGSGGAGYWWWRRTRMKSDERKTRDEYKEPIAPRAETSHQSFDSGD</sequence>
<dbReference type="OrthoDB" id="115186at2"/>
<keyword evidence="3 8" id="KW-0732">Signal</keyword>
<evidence type="ECO:0000256" key="8">
    <source>
        <dbReference type="RuleBase" id="RU364102"/>
    </source>
</evidence>
<comment type="similarity">
    <text evidence="2 8">Belongs to the YscJ lipoprotein family.</text>
</comment>
<keyword evidence="5 8" id="KW-0564">Palmitate</keyword>
<dbReference type="GO" id="GO:0009306">
    <property type="term" value="P:protein secretion"/>
    <property type="evidence" value="ECO:0007669"/>
    <property type="project" value="InterPro"/>
</dbReference>
<evidence type="ECO:0000256" key="6">
    <source>
        <dbReference type="ARBA" id="ARBA00023237"/>
    </source>
</evidence>
<dbReference type="InterPro" id="IPR043427">
    <property type="entry name" value="YscJ/FliF"/>
</dbReference>
<feature type="region of interest" description="Disordered" evidence="9">
    <location>
        <begin position="246"/>
        <end position="274"/>
    </location>
</feature>
<feature type="transmembrane region" description="Helical" evidence="8">
    <location>
        <begin position="217"/>
        <end position="239"/>
    </location>
</feature>
<dbReference type="PANTHER" id="PTHR30046">
    <property type="entry name" value="FLAGELLAR M-RING PROTEIN"/>
    <property type="match status" value="1"/>
</dbReference>
<evidence type="ECO:0000313" key="11">
    <source>
        <dbReference type="EMBL" id="VVE20206.1"/>
    </source>
</evidence>
<dbReference type="EMBL" id="CABPSA010000005">
    <property type="protein sequence ID" value="VVE20206.1"/>
    <property type="molecule type" value="Genomic_DNA"/>
</dbReference>
<organism evidence="11 12">
    <name type="scientific">Pandoraea commovens</name>
    <dbReference type="NCBI Taxonomy" id="2508289"/>
    <lineage>
        <taxon>Bacteria</taxon>
        <taxon>Pseudomonadati</taxon>
        <taxon>Pseudomonadota</taxon>
        <taxon>Betaproteobacteria</taxon>
        <taxon>Burkholderiales</taxon>
        <taxon>Burkholderiaceae</taxon>
        <taxon>Pandoraea</taxon>
    </lineage>
</organism>
<evidence type="ECO:0000256" key="5">
    <source>
        <dbReference type="ARBA" id="ARBA00023139"/>
    </source>
</evidence>
<feature type="domain" description="Flagellar M-ring N-terminal" evidence="10">
    <location>
        <begin position="29"/>
        <end position="192"/>
    </location>
</feature>
<dbReference type="InterPro" id="IPR006182">
    <property type="entry name" value="FliF_N_dom"/>
</dbReference>
<keyword evidence="8" id="KW-0812">Transmembrane</keyword>
<dbReference type="RefSeq" id="WP_150665028.1">
    <property type="nucleotide sequence ID" value="NZ_CABPSA010000005.1"/>
</dbReference>
<keyword evidence="7 8" id="KW-0449">Lipoprotein</keyword>
<keyword evidence="8" id="KW-1133">Transmembrane helix</keyword>
<comment type="subcellular location">
    <subcellularLocation>
        <location evidence="1">Cell outer membrane</location>
        <topology evidence="1">Lipid-anchor</topology>
    </subcellularLocation>
</comment>
<evidence type="ECO:0000259" key="10">
    <source>
        <dbReference type="Pfam" id="PF01514"/>
    </source>
</evidence>
<protein>
    <recommendedName>
        <fullName evidence="8">Lipoprotein</fullName>
    </recommendedName>
</protein>
<dbReference type="InterPro" id="IPR003282">
    <property type="entry name" value="T3SS_SctJ"/>
</dbReference>
<name>A0A5E4W9J5_9BURK</name>
<evidence type="ECO:0000256" key="7">
    <source>
        <dbReference type="ARBA" id="ARBA00023288"/>
    </source>
</evidence>
<dbReference type="Gene3D" id="3.30.300.30">
    <property type="match status" value="1"/>
</dbReference>
<evidence type="ECO:0000256" key="2">
    <source>
        <dbReference type="ARBA" id="ARBA00009509"/>
    </source>
</evidence>
<evidence type="ECO:0000313" key="12">
    <source>
        <dbReference type="Proteomes" id="UP000343335"/>
    </source>
</evidence>
<dbReference type="Gene3D" id="3.30.70.1530">
    <property type="entry name" value="Hypothetical protein rpa1041"/>
    <property type="match status" value="1"/>
</dbReference>
<gene>
    <name evidence="11" type="ORF">PCO31010_03120</name>
</gene>
<feature type="compositionally biased region" description="Basic and acidic residues" evidence="9">
    <location>
        <begin position="246"/>
        <end position="259"/>
    </location>
</feature>
<dbReference type="PANTHER" id="PTHR30046:SF2">
    <property type="entry name" value="YOP PROTEINS TRANSLOCATION LIPOPROTEIN J"/>
    <property type="match status" value="1"/>
</dbReference>
<dbReference type="GO" id="GO:0009279">
    <property type="term" value="C:cell outer membrane"/>
    <property type="evidence" value="ECO:0007669"/>
    <property type="project" value="UniProtKB-SubCell"/>
</dbReference>
<dbReference type="AlphaFoldDB" id="A0A5E4W9J5"/>
<evidence type="ECO:0000256" key="3">
    <source>
        <dbReference type="ARBA" id="ARBA00022729"/>
    </source>
</evidence>